<reference evidence="6 9" key="2">
    <citation type="submission" date="2019-07" db="EMBL/GenBank/DDBJ databases">
        <title>Whole genome shotgun sequence of Staphylococcus arlettae NBRC 109765.</title>
        <authorList>
            <person name="Hosoyama A."/>
            <person name="Uohara A."/>
            <person name="Ohji S."/>
            <person name="Ichikawa N."/>
        </authorList>
    </citation>
    <scope>NUCLEOTIDE SEQUENCE [LARGE SCALE GENOMIC DNA]</scope>
    <source>
        <strain evidence="6 9">NBRC 109765</strain>
    </source>
</reference>
<keyword evidence="1 7" id="KW-0436">Ligase</keyword>
<dbReference type="EMBL" id="UGZE01000001">
    <property type="protein sequence ID" value="SUJ07364.1"/>
    <property type="molecule type" value="Genomic_DNA"/>
</dbReference>
<evidence type="ECO:0000259" key="5">
    <source>
        <dbReference type="PROSITE" id="PS50975"/>
    </source>
</evidence>
<dbReference type="Proteomes" id="UP000254956">
    <property type="component" value="Unassembled WGS sequence"/>
</dbReference>
<evidence type="ECO:0000256" key="2">
    <source>
        <dbReference type="ARBA" id="ARBA00022741"/>
    </source>
</evidence>
<evidence type="ECO:0000313" key="7">
    <source>
        <dbReference type="EMBL" id="SUJ07364.1"/>
    </source>
</evidence>
<dbReference type="STRING" id="1212545.SARL_08344"/>
<sequence length="415" mass="46172">MGQHIVLIYQNIDIPFIFEEAEKLGIRLTLVNRPKQQPVDLPAVKRQLSIDIFNEQVAINELKHLDSHDPIDGVMTLFDGAVTFTSLLAAELNLPKSGEHSHIHLRDKSAMRKQFNKYDINNPKYAEIDDISDIDVIKAMNYPIVIKPKTGFSSLGVIKANNEQEAKNGIETVQAINEQTLNYMSHNEGNSFSGIIVEEYINGPEYVAESFVNNGKTTVLSIGYKGNPQGPYFEEGVYIAPAQISYSLKEAIEAQVIHANKALGIINGPTHTELRVDNANQPYILEVGARIGGSGVSHFIVKASTGFNLAKWSLFAALGQEVEIPNSNEVAKCIAGNYIVPTKGHGEITSLKGFNNVLKQEETNRILQFLQVGNIVEPYPNFSGYPGFVLTTHNNYDDCVNYYKWLDDEILINYK</sequence>
<reference evidence="7 8" key="1">
    <citation type="submission" date="2018-06" db="EMBL/GenBank/DDBJ databases">
        <authorList>
            <consortium name="Pathogen Informatics"/>
            <person name="Doyle S."/>
        </authorList>
    </citation>
    <scope>NUCLEOTIDE SEQUENCE [LARGE SCALE GENOMIC DNA]</scope>
    <source>
        <strain evidence="7 8">NCTC12413</strain>
    </source>
</reference>
<dbReference type="Pfam" id="PF18130">
    <property type="entry name" value="ATPgrasp_N"/>
    <property type="match status" value="1"/>
</dbReference>
<feature type="domain" description="ATP-grasp" evidence="5">
    <location>
        <begin position="112"/>
        <end position="318"/>
    </location>
</feature>
<evidence type="ECO:0000313" key="6">
    <source>
        <dbReference type="EMBL" id="GEQ00462.1"/>
    </source>
</evidence>
<dbReference type="AlphaFoldDB" id="A0A380BUH3"/>
<keyword evidence="2 4" id="KW-0547">Nucleotide-binding</keyword>
<dbReference type="SUPFAM" id="SSF56059">
    <property type="entry name" value="Glutathione synthetase ATP-binding domain-like"/>
    <property type="match status" value="1"/>
</dbReference>
<gene>
    <name evidence="7" type="primary">bacD</name>
    <name evidence="7" type="ORF">NCTC12413_00140</name>
    <name evidence="6" type="ORF">SAR03_14990</name>
</gene>
<dbReference type="OrthoDB" id="9803907at2"/>
<name>A0A380BUH3_9STAP</name>
<keyword evidence="3 4" id="KW-0067">ATP-binding</keyword>
<dbReference type="GO" id="GO:0046872">
    <property type="term" value="F:metal ion binding"/>
    <property type="evidence" value="ECO:0007669"/>
    <property type="project" value="InterPro"/>
</dbReference>
<evidence type="ECO:0000256" key="3">
    <source>
        <dbReference type="ARBA" id="ARBA00022840"/>
    </source>
</evidence>
<accession>A0A380BUH3</accession>
<dbReference type="InterPro" id="IPR011761">
    <property type="entry name" value="ATP-grasp"/>
</dbReference>
<organism evidence="7 8">
    <name type="scientific">Staphylococcus arlettae</name>
    <dbReference type="NCBI Taxonomy" id="29378"/>
    <lineage>
        <taxon>Bacteria</taxon>
        <taxon>Bacillati</taxon>
        <taxon>Bacillota</taxon>
        <taxon>Bacilli</taxon>
        <taxon>Bacillales</taxon>
        <taxon>Staphylococcaceae</taxon>
        <taxon>Staphylococcus</taxon>
    </lineage>
</organism>
<dbReference type="Pfam" id="PF13535">
    <property type="entry name" value="ATP-grasp_4"/>
    <property type="match status" value="1"/>
</dbReference>
<dbReference type="Gene3D" id="3.30.470.20">
    <property type="entry name" value="ATP-grasp fold, B domain"/>
    <property type="match status" value="1"/>
</dbReference>
<dbReference type="InterPro" id="IPR052032">
    <property type="entry name" value="ATP-dep_AA_Ligase"/>
</dbReference>
<evidence type="ECO:0000313" key="8">
    <source>
        <dbReference type="Proteomes" id="UP000254956"/>
    </source>
</evidence>
<dbReference type="GO" id="GO:0034026">
    <property type="term" value="F:L-amino-acid alpha-ligase activity"/>
    <property type="evidence" value="ECO:0007669"/>
    <property type="project" value="UniProtKB-EC"/>
</dbReference>
<dbReference type="PROSITE" id="PS50975">
    <property type="entry name" value="ATP_GRASP"/>
    <property type="match status" value="1"/>
</dbReference>
<evidence type="ECO:0000313" key="9">
    <source>
        <dbReference type="Proteomes" id="UP000321598"/>
    </source>
</evidence>
<dbReference type="EMBL" id="BKAV01000015">
    <property type="protein sequence ID" value="GEQ00462.1"/>
    <property type="molecule type" value="Genomic_DNA"/>
</dbReference>
<dbReference type="PANTHER" id="PTHR43585">
    <property type="entry name" value="FUMIPYRROLE BIOSYNTHESIS PROTEIN C"/>
    <property type="match status" value="1"/>
</dbReference>
<keyword evidence="9" id="KW-1185">Reference proteome</keyword>
<proteinExistence type="predicted"/>
<protein>
    <submittedName>
        <fullName evidence="7">Carbamoyl-phosphate synthase L chain, ATP binding domain protein</fullName>
        <ecNumber evidence="7">6.3.2.49</ecNumber>
    </submittedName>
</protein>
<dbReference type="InterPro" id="IPR041472">
    <property type="entry name" value="BL00235/CARNS1_N"/>
</dbReference>
<evidence type="ECO:0000256" key="4">
    <source>
        <dbReference type="PROSITE-ProRule" id="PRU00409"/>
    </source>
</evidence>
<dbReference type="Proteomes" id="UP000321598">
    <property type="component" value="Unassembled WGS sequence"/>
</dbReference>
<dbReference type="PANTHER" id="PTHR43585:SF2">
    <property type="entry name" value="ATP-GRASP ENZYME FSQD"/>
    <property type="match status" value="1"/>
</dbReference>
<dbReference type="RefSeq" id="WP_002510388.1">
    <property type="nucleotide sequence ID" value="NZ_BKAV01000015.1"/>
</dbReference>
<dbReference type="EC" id="6.3.2.49" evidence="7"/>
<dbReference type="GO" id="GO:0005524">
    <property type="term" value="F:ATP binding"/>
    <property type="evidence" value="ECO:0007669"/>
    <property type="project" value="UniProtKB-UniRule"/>
</dbReference>
<evidence type="ECO:0000256" key="1">
    <source>
        <dbReference type="ARBA" id="ARBA00022598"/>
    </source>
</evidence>
<dbReference type="Gene3D" id="3.40.50.20">
    <property type="match status" value="1"/>
</dbReference>